<accession>X1DA55</accession>
<proteinExistence type="predicted"/>
<gene>
    <name evidence="1" type="ORF">S01H4_55210</name>
</gene>
<dbReference type="EMBL" id="BART01031839">
    <property type="protein sequence ID" value="GAH17661.1"/>
    <property type="molecule type" value="Genomic_DNA"/>
</dbReference>
<sequence>MAFGGFLRQSTAVDILIGPFLDSIDGKTAETGLTIDVELSKNGQALADSESGAPTHDAAGDVDGYYNCVLGTTDTNTVGQLTVVAH</sequence>
<dbReference type="AlphaFoldDB" id="X1DA55"/>
<name>X1DA55_9ZZZZ</name>
<reference evidence="1" key="1">
    <citation type="journal article" date="2014" name="Front. Microbiol.">
        <title>High frequency of phylogenetically diverse reductive dehalogenase-homologous genes in deep subseafloor sedimentary metagenomes.</title>
        <authorList>
            <person name="Kawai M."/>
            <person name="Futagami T."/>
            <person name="Toyoda A."/>
            <person name="Takaki Y."/>
            <person name="Nishi S."/>
            <person name="Hori S."/>
            <person name="Arai W."/>
            <person name="Tsubouchi T."/>
            <person name="Morono Y."/>
            <person name="Uchiyama I."/>
            <person name="Ito T."/>
            <person name="Fujiyama A."/>
            <person name="Inagaki F."/>
            <person name="Takami H."/>
        </authorList>
    </citation>
    <scope>NUCLEOTIDE SEQUENCE</scope>
    <source>
        <strain evidence="1">Expedition CK06-06</strain>
    </source>
</reference>
<evidence type="ECO:0000313" key="1">
    <source>
        <dbReference type="EMBL" id="GAH17661.1"/>
    </source>
</evidence>
<protein>
    <submittedName>
        <fullName evidence="1">Uncharacterized protein</fullName>
    </submittedName>
</protein>
<organism evidence="1">
    <name type="scientific">marine sediment metagenome</name>
    <dbReference type="NCBI Taxonomy" id="412755"/>
    <lineage>
        <taxon>unclassified sequences</taxon>
        <taxon>metagenomes</taxon>
        <taxon>ecological metagenomes</taxon>
    </lineage>
</organism>
<comment type="caution">
    <text evidence="1">The sequence shown here is derived from an EMBL/GenBank/DDBJ whole genome shotgun (WGS) entry which is preliminary data.</text>
</comment>
<feature type="non-terminal residue" evidence="1">
    <location>
        <position position="86"/>
    </location>
</feature>